<sequence>MSTAAEECSSPGCSKLLETKLSCPKCVQMGLPPTYFCSQDCFRANYASHNKIHKVAKQVMEAKKAAANAHRKTPPDGITCGEDEVMETKMSLPLWAEYYDFTGDLRPALLSPKRQLPPSIPRPDYANDIQGISMSEQRDRASNKSIRIYGPNELDCENGLRHACAMGREVLDIAGRALKPGVTTDEIDRIVHDACIERGCYPSPLNYYNFPKSVCTSVNEVICHGIPDYREIKDGDIVNIDVTTFNGKYHGDLNETFLVGNVDDDGKKLVKTAFECLQKALKMVKPGTLYRDLGAVIHKTAAASGCSVNRTYCGHGIGSLFHTAPNIPHYNKNKAKGIMKPGHVFTVEPMINLGVQADKTWHDNWTAVTSDGKRSAQFEHTVLVTQSGCEILTARKDEPVMSWNEDLVCRS</sequence>
<comment type="similarity">
    <text evidence="8 9">Belongs to the peptidase M24A family. Methionine aminopeptidase type 1 subfamily.</text>
</comment>
<dbReference type="InterPro" id="IPR002467">
    <property type="entry name" value="Pept_M24A_MAP1"/>
</dbReference>
<dbReference type="GO" id="GO:0005829">
    <property type="term" value="C:cytosol"/>
    <property type="evidence" value="ECO:0007669"/>
    <property type="project" value="TreeGrafter"/>
</dbReference>
<evidence type="ECO:0000256" key="6">
    <source>
        <dbReference type="ARBA" id="ARBA00022801"/>
    </source>
</evidence>
<feature type="domain" description="C6H2-type" evidence="11">
    <location>
        <begin position="5"/>
        <end position="60"/>
    </location>
</feature>
<dbReference type="GO" id="GO:0008270">
    <property type="term" value="F:zinc ion binding"/>
    <property type="evidence" value="ECO:0007669"/>
    <property type="project" value="UniProtKB-KW"/>
</dbReference>
<comment type="cofactor">
    <cofactor evidence="10">
        <name>Co(2+)</name>
        <dbReference type="ChEBI" id="CHEBI:48828"/>
    </cofactor>
    <cofactor evidence="10">
        <name>Zn(2+)</name>
        <dbReference type="ChEBI" id="CHEBI:29105"/>
    </cofactor>
    <cofactor evidence="10">
        <name>Mn(2+)</name>
        <dbReference type="ChEBI" id="CHEBI:29035"/>
    </cofactor>
    <cofactor evidence="10">
        <name>Fe(2+)</name>
        <dbReference type="ChEBI" id="CHEBI:29033"/>
    </cofactor>
    <text evidence="10">Binds 2 divalent metal cations per subunit. Has a high-affinity and a low affinity metal-binding site. The true nature of the physiological cofactor is under debate. The enzyme is active with cobalt, zinc, manganese or divalent iron ions.</text>
</comment>
<feature type="binding site" evidence="8">
    <location>
        <position position="379"/>
    </location>
    <ligand>
        <name>Zn(2+)</name>
        <dbReference type="ChEBI" id="CHEBI:29105"/>
        <label>4</label>
        <note>catalytic</note>
    </ligand>
</feature>
<dbReference type="NCBIfam" id="TIGR00500">
    <property type="entry name" value="met_pdase_I"/>
    <property type="match status" value="1"/>
</dbReference>
<dbReference type="InterPro" id="IPR001714">
    <property type="entry name" value="Pept_M24_MAP"/>
</dbReference>
<dbReference type="PANTHER" id="PTHR43330">
    <property type="entry name" value="METHIONINE AMINOPEPTIDASE"/>
    <property type="match status" value="1"/>
</dbReference>
<organism evidence="12">
    <name type="scientific">Chaetoceros debilis</name>
    <dbReference type="NCBI Taxonomy" id="122233"/>
    <lineage>
        <taxon>Eukaryota</taxon>
        <taxon>Sar</taxon>
        <taxon>Stramenopiles</taxon>
        <taxon>Ochrophyta</taxon>
        <taxon>Bacillariophyta</taxon>
        <taxon>Coscinodiscophyceae</taxon>
        <taxon>Chaetocerotophycidae</taxon>
        <taxon>Chaetocerotales</taxon>
        <taxon>Chaetocerotaceae</taxon>
        <taxon>Chaetoceros</taxon>
    </lineage>
</organism>
<keyword evidence="7" id="KW-0862">Zinc</keyword>
<comment type="function">
    <text evidence="8 10">Cotranslationally removes the N-terminal methionine from nascent proteins. The N-terminal methionine is often cleaved when the second residue in the primary sequence is small and uncharged (Met-Ala-, Cys, Gly, Pro, Ser, Thr, or Val).</text>
</comment>
<dbReference type="Pfam" id="PF15801">
    <property type="entry name" value="zf-C6H2"/>
    <property type="match status" value="1"/>
</dbReference>
<evidence type="ECO:0000256" key="5">
    <source>
        <dbReference type="ARBA" id="ARBA00022771"/>
    </source>
</evidence>
<keyword evidence="3 8" id="KW-0645">Protease</keyword>
<dbReference type="EMBL" id="HBIO01004017">
    <property type="protein sequence ID" value="CAE0457910.1"/>
    <property type="molecule type" value="Transcribed_RNA"/>
</dbReference>
<comment type="catalytic activity">
    <reaction evidence="8 10">
        <text>Release of N-terminal amino acids, preferentially methionine, from peptides and arylamides.</text>
        <dbReference type="EC" id="3.4.11.18"/>
    </reaction>
</comment>
<dbReference type="PROSITE" id="PS52013">
    <property type="entry name" value="ZF_C6H2"/>
    <property type="match status" value="1"/>
</dbReference>
<evidence type="ECO:0000256" key="10">
    <source>
        <dbReference type="RuleBase" id="RU003653"/>
    </source>
</evidence>
<evidence type="ECO:0000256" key="1">
    <source>
        <dbReference type="ARBA" id="ARBA00022438"/>
    </source>
</evidence>
<reference evidence="12" key="1">
    <citation type="submission" date="2021-01" db="EMBL/GenBank/DDBJ databases">
        <authorList>
            <person name="Corre E."/>
            <person name="Pelletier E."/>
            <person name="Niang G."/>
            <person name="Scheremetjew M."/>
            <person name="Finn R."/>
            <person name="Kale V."/>
            <person name="Holt S."/>
            <person name="Cochrane G."/>
            <person name="Meng A."/>
            <person name="Brown T."/>
            <person name="Cohen L."/>
        </authorList>
    </citation>
    <scope>NUCLEOTIDE SEQUENCE</scope>
    <source>
        <strain evidence="12">MM31A-1</strain>
    </source>
</reference>
<comment type="cofactor">
    <cofactor evidence="8">
        <name>Zn(2+)</name>
        <dbReference type="ChEBI" id="CHEBI:29105"/>
    </cofactor>
    <cofactor evidence="8">
        <name>Co(2+)</name>
        <dbReference type="ChEBI" id="CHEBI:48828"/>
    </cofactor>
    <cofactor evidence="8">
        <name>Mn(2+)</name>
        <dbReference type="ChEBI" id="CHEBI:29035"/>
    </cofactor>
    <cofactor evidence="8">
        <name>Fe(2+)</name>
        <dbReference type="ChEBI" id="CHEBI:29033"/>
    </cofactor>
    <text evidence="8">Binds 2 divalent metal cations per subunit. Has a high-affinity and a low affinity metal-binding site. The true nature of the physiological cofactor is under debate. The enzyme is active with zinc, cobalt, manganese or divalent iron ions. Has high activity with zinc; zinc cofactor is transferred into the active site region by the ZNG1 zinc chaperone.</text>
</comment>
<feature type="binding site" evidence="8">
    <location>
        <position position="348"/>
    </location>
    <ligand>
        <name>Zn(2+)</name>
        <dbReference type="ChEBI" id="CHEBI:29105"/>
        <label>4</label>
        <note>catalytic</note>
    </ligand>
</feature>
<proteinExistence type="inferred from homology"/>
<evidence type="ECO:0000256" key="4">
    <source>
        <dbReference type="ARBA" id="ARBA00022723"/>
    </source>
</evidence>
<keyword evidence="6 8" id="KW-0378">Hydrolase</keyword>
<keyword evidence="2 8" id="KW-0963">Cytoplasm</keyword>
<feature type="binding site" evidence="8">
    <location>
        <position position="322"/>
    </location>
    <ligand>
        <name>a protein</name>
        <dbReference type="ChEBI" id="CHEBI:16541"/>
    </ligand>
    <ligandPart>
        <name>N-terminal L-methionine residue</name>
        <dbReference type="ChEBI" id="CHEBI:64731"/>
    </ligandPart>
</feature>
<feature type="binding site" evidence="8">
    <location>
        <position position="379"/>
    </location>
    <ligand>
        <name>Zn(2+)</name>
        <dbReference type="ChEBI" id="CHEBI:29105"/>
        <label>3</label>
    </ligand>
</feature>
<dbReference type="CDD" id="cd01086">
    <property type="entry name" value="MetAP1"/>
    <property type="match status" value="1"/>
</dbReference>
<protein>
    <recommendedName>
        <fullName evidence="10">Methionine aminopeptidase</fullName>
        <ecNumber evidence="10">3.4.11.18</ecNumber>
    </recommendedName>
</protein>
<dbReference type="AlphaFoldDB" id="A0A7S3PWK4"/>
<evidence type="ECO:0000256" key="3">
    <source>
        <dbReference type="ARBA" id="ARBA00022670"/>
    </source>
</evidence>
<dbReference type="InterPro" id="IPR031615">
    <property type="entry name" value="Zfn-C6H2"/>
</dbReference>
<feature type="binding site" evidence="8">
    <location>
        <position position="224"/>
    </location>
    <ligand>
        <name>a protein</name>
        <dbReference type="ChEBI" id="CHEBI:16541"/>
    </ligand>
    <ligandPart>
        <name>N-terminal L-methionine residue</name>
        <dbReference type="ChEBI" id="CHEBI:64731"/>
    </ligandPart>
</feature>
<feature type="binding site" evidence="8">
    <location>
        <position position="241"/>
    </location>
    <ligand>
        <name>Zn(2+)</name>
        <dbReference type="ChEBI" id="CHEBI:29105"/>
        <label>3</label>
    </ligand>
</feature>
<dbReference type="InterPro" id="IPR000994">
    <property type="entry name" value="Pept_M24"/>
</dbReference>
<evidence type="ECO:0000256" key="9">
    <source>
        <dbReference type="PROSITE-ProRule" id="PRU01357"/>
    </source>
</evidence>
<comment type="subunit">
    <text evidence="8">Associates with the 60S ribosomal subunit of the 80S translational complex.</text>
</comment>
<dbReference type="PROSITE" id="PS00680">
    <property type="entry name" value="MAP_1"/>
    <property type="match status" value="1"/>
</dbReference>
<dbReference type="GO" id="GO:0070006">
    <property type="term" value="F:metalloaminopeptidase activity"/>
    <property type="evidence" value="ECO:0007669"/>
    <property type="project" value="UniProtKB-UniRule"/>
</dbReference>
<dbReference type="PANTHER" id="PTHR43330:SF7">
    <property type="entry name" value="METHIONINE AMINOPEPTIDASE 1"/>
    <property type="match status" value="1"/>
</dbReference>
<evidence type="ECO:0000259" key="11">
    <source>
        <dbReference type="PROSITE" id="PS52013"/>
    </source>
</evidence>
<keyword evidence="5 9" id="KW-0863">Zinc-finger</keyword>
<feature type="binding site" evidence="8">
    <location>
        <position position="252"/>
    </location>
    <ligand>
        <name>Zn(2+)</name>
        <dbReference type="ChEBI" id="CHEBI:29105"/>
        <label>4</label>
        <note>catalytic</note>
    </ligand>
</feature>
<feature type="binding site" evidence="8">
    <location>
        <position position="315"/>
    </location>
    <ligand>
        <name>Zn(2+)</name>
        <dbReference type="ChEBI" id="CHEBI:29105"/>
        <label>4</label>
        <note>catalytic</note>
    </ligand>
</feature>
<feature type="binding site" evidence="8">
    <location>
        <position position="252"/>
    </location>
    <ligand>
        <name>Zn(2+)</name>
        <dbReference type="ChEBI" id="CHEBI:29105"/>
        <label>3</label>
    </ligand>
</feature>
<comment type="subcellular location">
    <subcellularLocation>
        <location evidence="8">Cytoplasm</location>
    </subcellularLocation>
</comment>
<keyword evidence="4 8" id="KW-0479">Metal-binding</keyword>
<accession>A0A7S3PWK4</accession>
<gene>
    <name evidence="12" type="ORF">CDEB00056_LOCUS2751</name>
</gene>
<dbReference type="SUPFAM" id="SSF55920">
    <property type="entry name" value="Creatinase/aminopeptidase"/>
    <property type="match status" value="1"/>
</dbReference>
<evidence type="ECO:0000256" key="7">
    <source>
        <dbReference type="ARBA" id="ARBA00022833"/>
    </source>
</evidence>
<name>A0A7S3PWK4_9STRA</name>
<dbReference type="HAMAP" id="MF_01974">
    <property type="entry name" value="MetAP_1"/>
    <property type="match status" value="1"/>
</dbReference>
<dbReference type="InterPro" id="IPR036005">
    <property type="entry name" value="Creatinase/aminopeptidase-like"/>
</dbReference>
<dbReference type="Gene3D" id="3.90.230.10">
    <property type="entry name" value="Creatinase/methionine aminopeptidase superfamily"/>
    <property type="match status" value="1"/>
</dbReference>
<dbReference type="PRINTS" id="PR00599">
    <property type="entry name" value="MAPEPTIDASE"/>
</dbReference>
<dbReference type="Pfam" id="PF00557">
    <property type="entry name" value="Peptidase_M24"/>
    <property type="match status" value="1"/>
</dbReference>
<evidence type="ECO:0000256" key="8">
    <source>
        <dbReference type="HAMAP-Rule" id="MF_03174"/>
    </source>
</evidence>
<keyword evidence="1 8" id="KW-0031">Aminopeptidase</keyword>
<evidence type="ECO:0000256" key="2">
    <source>
        <dbReference type="ARBA" id="ARBA00022490"/>
    </source>
</evidence>
<dbReference type="GO" id="GO:0006508">
    <property type="term" value="P:proteolysis"/>
    <property type="evidence" value="ECO:0007669"/>
    <property type="project" value="UniProtKB-KW"/>
</dbReference>
<dbReference type="GO" id="GO:0004239">
    <property type="term" value="F:initiator methionyl aminopeptidase activity"/>
    <property type="evidence" value="ECO:0007669"/>
    <property type="project" value="UniProtKB-UniRule"/>
</dbReference>
<dbReference type="EC" id="3.4.11.18" evidence="10"/>
<evidence type="ECO:0000313" key="12">
    <source>
        <dbReference type="EMBL" id="CAE0457910.1"/>
    </source>
</evidence>